<evidence type="ECO:0000313" key="2">
    <source>
        <dbReference type="Proteomes" id="UP000186917"/>
    </source>
</evidence>
<sequence>MSELWTHLQGGQNFAANILEFTDIEIRGA</sequence>
<name>A0A1N7RD30_9BACT</name>
<keyword evidence="2" id="KW-1185">Reference proteome</keyword>
<dbReference type="EMBL" id="FTOR01000012">
    <property type="protein sequence ID" value="SIT33015.1"/>
    <property type="molecule type" value="Genomic_DNA"/>
</dbReference>
<evidence type="ECO:0000313" key="1">
    <source>
        <dbReference type="EMBL" id="SIT33015.1"/>
    </source>
</evidence>
<proteinExistence type="predicted"/>
<dbReference type="Proteomes" id="UP000186917">
    <property type="component" value="Unassembled WGS sequence"/>
</dbReference>
<accession>A0A1N7RD30</accession>
<dbReference type="STRING" id="477680.SAMN05421788_1124"/>
<dbReference type="AlphaFoldDB" id="A0A1N7RD30"/>
<reference evidence="2" key="1">
    <citation type="submission" date="2017-01" db="EMBL/GenBank/DDBJ databases">
        <authorList>
            <person name="Varghese N."/>
            <person name="Submissions S."/>
        </authorList>
    </citation>
    <scope>NUCLEOTIDE SEQUENCE [LARGE SCALE GENOMIC DNA]</scope>
    <source>
        <strain evidence="2">DSM 21054</strain>
    </source>
</reference>
<protein>
    <submittedName>
        <fullName evidence="1">Uncharacterized protein</fullName>
    </submittedName>
</protein>
<organism evidence="1 2">
    <name type="scientific">Filimonas lacunae</name>
    <dbReference type="NCBI Taxonomy" id="477680"/>
    <lineage>
        <taxon>Bacteria</taxon>
        <taxon>Pseudomonadati</taxon>
        <taxon>Bacteroidota</taxon>
        <taxon>Chitinophagia</taxon>
        <taxon>Chitinophagales</taxon>
        <taxon>Chitinophagaceae</taxon>
        <taxon>Filimonas</taxon>
    </lineage>
</organism>
<gene>
    <name evidence="1" type="ORF">SAMN05421788_1124</name>
</gene>